<dbReference type="Gene3D" id="3.40.50.1000">
    <property type="entry name" value="HAD superfamily/HAD-like"/>
    <property type="match status" value="1"/>
</dbReference>
<keyword evidence="14 18" id="KW-1133">Transmembrane helix</keyword>
<organism evidence="20 21">
    <name type="scientific">Pseudomonas flexibilis</name>
    <dbReference type="NCBI Taxonomy" id="706570"/>
    <lineage>
        <taxon>Bacteria</taxon>
        <taxon>Pseudomonadati</taxon>
        <taxon>Pseudomonadota</taxon>
        <taxon>Gammaproteobacteria</taxon>
        <taxon>Pseudomonadales</taxon>
        <taxon>Pseudomonadaceae</taxon>
        <taxon>Pseudomonas</taxon>
    </lineage>
</organism>
<dbReference type="SFLD" id="SFLDS00003">
    <property type="entry name" value="Haloacid_Dehalogenase"/>
    <property type="match status" value="1"/>
</dbReference>
<evidence type="ECO:0000256" key="16">
    <source>
        <dbReference type="ARBA" id="ARBA00029806"/>
    </source>
</evidence>
<dbReference type="InterPro" id="IPR022791">
    <property type="entry name" value="L-PG_synthase/AglD"/>
</dbReference>
<evidence type="ECO:0000256" key="11">
    <source>
        <dbReference type="ARBA" id="ARBA00022840"/>
    </source>
</evidence>
<dbReference type="InterPro" id="IPR059000">
    <property type="entry name" value="ATPase_P-type_domA"/>
</dbReference>
<dbReference type="InterPro" id="IPR001757">
    <property type="entry name" value="P_typ_ATPase"/>
</dbReference>
<evidence type="ECO:0000313" key="21">
    <source>
        <dbReference type="Proteomes" id="UP000186079"/>
    </source>
</evidence>
<keyword evidence="9 18" id="KW-0812">Transmembrane</keyword>
<dbReference type="Gene3D" id="1.20.1110.10">
    <property type="entry name" value="Calcium-transporting ATPase, transmembrane domain"/>
    <property type="match status" value="1"/>
</dbReference>
<feature type="transmembrane region" description="Helical" evidence="18">
    <location>
        <begin position="50"/>
        <end position="68"/>
    </location>
</feature>
<comment type="catalytic activity">
    <reaction evidence="17">
        <text>Mg(2+)(out) + ATP + H2O = Mg(2+)(in) + ADP + phosphate + H(+)</text>
        <dbReference type="Rhea" id="RHEA:10260"/>
        <dbReference type="ChEBI" id="CHEBI:15377"/>
        <dbReference type="ChEBI" id="CHEBI:15378"/>
        <dbReference type="ChEBI" id="CHEBI:18420"/>
        <dbReference type="ChEBI" id="CHEBI:30616"/>
        <dbReference type="ChEBI" id="CHEBI:43474"/>
        <dbReference type="ChEBI" id="CHEBI:456216"/>
        <dbReference type="EC" id="7.2.2.14"/>
    </reaction>
</comment>
<dbReference type="Gene3D" id="3.40.1110.10">
    <property type="entry name" value="Calcium-transporting ATPase, cytoplasmic domain N"/>
    <property type="match status" value="1"/>
</dbReference>
<comment type="function">
    <text evidence="1">Mediates magnesium influx to the cytosol.</text>
</comment>
<evidence type="ECO:0000256" key="8">
    <source>
        <dbReference type="ARBA" id="ARBA00022553"/>
    </source>
</evidence>
<reference evidence="20 21" key="1">
    <citation type="submission" date="2017-01" db="EMBL/GenBank/DDBJ databases">
        <authorList>
            <person name="Mah S.A."/>
            <person name="Swanson W.J."/>
            <person name="Moy G.W."/>
            <person name="Vacquier V.D."/>
        </authorList>
    </citation>
    <scope>NUCLEOTIDE SEQUENCE [LARGE SCALE GENOMIC DNA]</scope>
    <source>
        <strain evidence="20 21">ATCC 29606</strain>
    </source>
</reference>
<keyword evidence="10" id="KW-0547">Nucleotide-binding</keyword>
<feature type="transmembrane region" description="Helical" evidence="18">
    <location>
        <begin position="127"/>
        <end position="151"/>
    </location>
</feature>
<dbReference type="FunFam" id="3.40.50.1000:FF:000001">
    <property type="entry name" value="Phospholipid-transporting ATPase IC"/>
    <property type="match status" value="1"/>
</dbReference>
<dbReference type="InterPro" id="IPR044492">
    <property type="entry name" value="P_typ_ATPase_HD_dom"/>
</dbReference>
<evidence type="ECO:0000256" key="1">
    <source>
        <dbReference type="ARBA" id="ARBA00003954"/>
    </source>
</evidence>
<dbReference type="NCBIfam" id="TIGR01494">
    <property type="entry name" value="ATPase_P-type"/>
    <property type="match status" value="2"/>
</dbReference>
<proteinExistence type="inferred from homology"/>
<dbReference type="PROSITE" id="PS00154">
    <property type="entry name" value="ATPASE_E1_E2"/>
    <property type="match status" value="1"/>
</dbReference>
<feature type="transmembrane region" description="Helical" evidence="18">
    <location>
        <begin position="223"/>
        <end position="248"/>
    </location>
</feature>
<evidence type="ECO:0000256" key="6">
    <source>
        <dbReference type="ARBA" id="ARBA00022475"/>
    </source>
</evidence>
<gene>
    <name evidence="20" type="ORF">SAMN05421672_102259</name>
</gene>
<feature type="transmembrane region" description="Helical" evidence="18">
    <location>
        <begin position="389"/>
        <end position="407"/>
    </location>
</feature>
<evidence type="ECO:0000256" key="3">
    <source>
        <dbReference type="ARBA" id="ARBA00008746"/>
    </source>
</evidence>
<evidence type="ECO:0000256" key="14">
    <source>
        <dbReference type="ARBA" id="ARBA00022989"/>
    </source>
</evidence>
<dbReference type="EMBL" id="FTMC01000002">
    <property type="protein sequence ID" value="SIQ06544.1"/>
    <property type="molecule type" value="Genomic_DNA"/>
</dbReference>
<dbReference type="SFLD" id="SFLDF00027">
    <property type="entry name" value="p-type_atpase"/>
    <property type="match status" value="1"/>
</dbReference>
<feature type="transmembrane region" description="Helical" evidence="18">
    <location>
        <begin position="413"/>
        <end position="429"/>
    </location>
</feature>
<dbReference type="PRINTS" id="PR01836">
    <property type="entry name" value="MGATPASE"/>
</dbReference>
<feature type="transmembrane region" description="Helical" evidence="18">
    <location>
        <begin position="17"/>
        <end position="38"/>
    </location>
</feature>
<evidence type="ECO:0000256" key="10">
    <source>
        <dbReference type="ARBA" id="ARBA00022741"/>
    </source>
</evidence>
<keyword evidence="8" id="KW-0597">Phosphoprotein</keyword>
<keyword evidence="6" id="KW-1003">Cell membrane</keyword>
<dbReference type="InterPro" id="IPR004014">
    <property type="entry name" value="ATPase_P-typ_cation-transptr_N"/>
</dbReference>
<dbReference type="SUPFAM" id="SSF81653">
    <property type="entry name" value="Calcium ATPase, transduction domain A"/>
    <property type="match status" value="1"/>
</dbReference>
<evidence type="ECO:0000256" key="9">
    <source>
        <dbReference type="ARBA" id="ARBA00022692"/>
    </source>
</evidence>
<dbReference type="GO" id="GO:0005524">
    <property type="term" value="F:ATP binding"/>
    <property type="evidence" value="ECO:0007669"/>
    <property type="project" value="UniProtKB-KW"/>
</dbReference>
<dbReference type="Pfam" id="PF00122">
    <property type="entry name" value="E1-E2_ATPase"/>
    <property type="match status" value="1"/>
</dbReference>
<feature type="transmembrane region" description="Helical" evidence="18">
    <location>
        <begin position="1106"/>
        <end position="1125"/>
    </location>
</feature>
<dbReference type="InterPro" id="IPR006415">
    <property type="entry name" value="P-type_ATPase_IIIB"/>
</dbReference>
<accession>A0A1N6PQB5</accession>
<evidence type="ECO:0000256" key="2">
    <source>
        <dbReference type="ARBA" id="ARBA00004429"/>
    </source>
</evidence>
<comment type="similarity">
    <text evidence="3">Belongs to the cation transport ATPase (P-type) (TC 3.A.3) family. Type IIIB subfamily.</text>
</comment>
<evidence type="ECO:0000259" key="19">
    <source>
        <dbReference type="SMART" id="SM00831"/>
    </source>
</evidence>
<dbReference type="InterPro" id="IPR018303">
    <property type="entry name" value="ATPase_P-typ_P_site"/>
</dbReference>
<evidence type="ECO:0000256" key="5">
    <source>
        <dbReference type="ARBA" id="ARBA00013555"/>
    </source>
</evidence>
<dbReference type="Pfam" id="PF00689">
    <property type="entry name" value="Cation_ATPase_C"/>
    <property type="match status" value="1"/>
</dbReference>
<feature type="transmembrane region" description="Helical" evidence="18">
    <location>
        <begin position="163"/>
        <end position="186"/>
    </location>
</feature>
<keyword evidence="7" id="KW-0997">Cell inner membrane</keyword>
<keyword evidence="11" id="KW-0067">ATP-binding</keyword>
<protein>
    <recommendedName>
        <fullName evidence="5">Magnesium-transporting ATPase, P-type 1</fullName>
        <ecNumber evidence="4">7.2.2.14</ecNumber>
    </recommendedName>
    <alternativeName>
        <fullName evidence="16">Mg(2+) transport ATPase, P-type 1</fullName>
    </alternativeName>
</protein>
<dbReference type="PANTHER" id="PTHR42861">
    <property type="entry name" value="CALCIUM-TRANSPORTING ATPASE"/>
    <property type="match status" value="1"/>
</dbReference>
<dbReference type="InterPro" id="IPR008250">
    <property type="entry name" value="ATPase_P-typ_transduc_dom_A_sf"/>
</dbReference>
<dbReference type="SFLD" id="SFLDG00002">
    <property type="entry name" value="C1.7:_P-type_atpase_like"/>
    <property type="match status" value="1"/>
</dbReference>
<evidence type="ECO:0000256" key="7">
    <source>
        <dbReference type="ARBA" id="ARBA00022519"/>
    </source>
</evidence>
<dbReference type="Pfam" id="PF03706">
    <property type="entry name" value="LPG_synthase_TM"/>
    <property type="match status" value="1"/>
</dbReference>
<dbReference type="GO" id="GO:0015444">
    <property type="term" value="F:P-type magnesium transporter activity"/>
    <property type="evidence" value="ECO:0007669"/>
    <property type="project" value="UniProtKB-EC"/>
</dbReference>
<evidence type="ECO:0000256" key="4">
    <source>
        <dbReference type="ARBA" id="ARBA00012786"/>
    </source>
</evidence>
<feature type="transmembrane region" description="Helical" evidence="18">
    <location>
        <begin position="1045"/>
        <end position="1067"/>
    </location>
</feature>
<feature type="transmembrane region" description="Helical" evidence="18">
    <location>
        <begin position="1137"/>
        <end position="1159"/>
    </location>
</feature>
<dbReference type="EC" id="7.2.2.14" evidence="4"/>
<feature type="transmembrane region" description="Helical" evidence="18">
    <location>
        <begin position="601"/>
        <end position="626"/>
    </location>
</feature>
<evidence type="ECO:0000313" key="20">
    <source>
        <dbReference type="EMBL" id="SIQ06544.1"/>
    </source>
</evidence>
<keyword evidence="13" id="KW-1278">Translocase</keyword>
<comment type="subcellular location">
    <subcellularLocation>
        <location evidence="2">Cell inner membrane</location>
        <topology evidence="2">Multi-pass membrane protein</topology>
    </subcellularLocation>
</comment>
<feature type="domain" description="Cation-transporting P-type ATPase N-terminal" evidence="19">
    <location>
        <begin position="339"/>
        <end position="409"/>
    </location>
</feature>
<keyword evidence="12" id="KW-0460">Magnesium</keyword>
<dbReference type="SUPFAM" id="SSF56784">
    <property type="entry name" value="HAD-like"/>
    <property type="match status" value="1"/>
</dbReference>
<evidence type="ECO:0000256" key="17">
    <source>
        <dbReference type="ARBA" id="ARBA00047295"/>
    </source>
</evidence>
<dbReference type="InterPro" id="IPR023298">
    <property type="entry name" value="ATPase_P-typ_TM_dom_sf"/>
</dbReference>
<dbReference type="GO" id="GO:0005886">
    <property type="term" value="C:plasma membrane"/>
    <property type="evidence" value="ECO:0007669"/>
    <property type="project" value="UniProtKB-SubCell"/>
</dbReference>
<dbReference type="SMART" id="SM00831">
    <property type="entry name" value="Cation_ATPase_N"/>
    <property type="match status" value="1"/>
</dbReference>
<dbReference type="NCBIfam" id="TIGR00374">
    <property type="entry name" value="flippase-like domain"/>
    <property type="match status" value="1"/>
</dbReference>
<name>A0A1N6PQB5_9PSED</name>
<dbReference type="SUPFAM" id="SSF81665">
    <property type="entry name" value="Calcium ATPase, transmembrane domain M"/>
    <property type="match status" value="1"/>
</dbReference>
<dbReference type="InterPro" id="IPR006068">
    <property type="entry name" value="ATPase_P-typ_cation-transptr_C"/>
</dbReference>
<evidence type="ECO:0000256" key="18">
    <source>
        <dbReference type="SAM" id="Phobius"/>
    </source>
</evidence>
<dbReference type="Proteomes" id="UP000186079">
    <property type="component" value="Unassembled WGS sequence"/>
</dbReference>
<dbReference type="Gene3D" id="2.70.150.10">
    <property type="entry name" value="Calcium-transporting ATPase, cytoplasmic transduction domain A"/>
    <property type="match status" value="1"/>
</dbReference>
<dbReference type="InterPro" id="IPR023214">
    <property type="entry name" value="HAD_sf"/>
</dbReference>
<dbReference type="AlphaFoldDB" id="A0A1N6PQB5"/>
<dbReference type="InterPro" id="IPR036412">
    <property type="entry name" value="HAD-like_sf"/>
</dbReference>
<dbReference type="InterPro" id="IPR023299">
    <property type="entry name" value="ATPase_P-typ_cyto_dom_N"/>
</dbReference>
<evidence type="ECO:0000256" key="13">
    <source>
        <dbReference type="ARBA" id="ARBA00022967"/>
    </source>
</evidence>
<keyword evidence="15 18" id="KW-0472">Membrane</keyword>
<feature type="transmembrane region" description="Helical" evidence="18">
    <location>
        <begin position="278"/>
        <end position="298"/>
    </location>
</feature>
<feature type="transmembrane region" description="Helical" evidence="18">
    <location>
        <begin position="575"/>
        <end position="595"/>
    </location>
</feature>
<evidence type="ECO:0000256" key="12">
    <source>
        <dbReference type="ARBA" id="ARBA00022842"/>
    </source>
</evidence>
<sequence>MPHADRPARPLSSARHWLGWLLGAAGLAAVVTVALHLSEVRAFAQQLARLQPGWLLLAVLLQAMTYLAQGQLYRRVAHAGQAELSLWQGARLGLMKLFIDQALPSYGLSGTLAATAAFERHGIRRPVVMACLAVSLTAYLLAYVASLAAALAVTVLEGHATRLLLLAGGLFVLGTLGAGLAVALLAGHPLPARLSRLPGGQWLQRPLAVLAQADARLVRNPRLLLTATGLDLGIVLLDATTLWVLILALGESPSWASVFAGFMLASVLRSIGVTPGGLGLFEAALITTLSWAGISVPVALSATLLFRGLSFWLPMLPGLLLARGATRNTTPTPAADDEPWWSWSPEQAFRQLDSTPDGLDAARLARHPAATQLARGRTAGLGRTFLTQLYNPLMLILVVACGVSLVVAEWLDALIVLAIILLSALLTALQERRASRAVEALRAQVALTAKVRRDGQLREIPASQVVPGDVVELSAGSLVPADGLLLEARDCFVAQGLLTGESAPVQKLPGVAKIDASLAERSNCLFMGSSLRSGTARLLAVRSGAASEYGRIAQSLTLRPPETEFERGLRHFGALLLRVMLLIVLGVLAANILLQRPTVDTLLFAIALAVGLSPELLPAVLGITLAQGAQRMAHQGVIVRHLNAIENLGAMDVLCSDKTGTLTQGVARLDAALDAEGQPSPRCLLLAALNAGLQTGMANPLDEAISAAAQEQQVALDGYRKLDETPYDFVRKRLGVLVAEPAGAPLLIVKGALDKVLDACDHVHGEPLDAAHRAQLDARFAEWSAQGYRVLGVASRALPDATGCTVADERALDFEGFLLIFDPPEPGVADTLQWLAGLGVQVKIISGDNRRVTRHVAEAVGLDAEQLITGSELLRMKDDELLHRVPQVALFAEVDPSQKERIILALQKTGHVVGFLGDGINDAPALHAADVGISVDQAADVAREAADFVLLRHDLDLLRLGIDEGRRTFANTLKYIFITTSANFGNMISMALASVLLPFLPLLAKQILLNNFLSDLPAMTLAGDHVDPEWERTPHHWNLREVRNVMVAFGLTSSLFDALTFGLLFYVAGDQPALFRSGWFVESLLTELAIIFVVRTYKPFYRSRPGRLLLISTLAVMLLTLLLPYTPVGGWFDLVPLPWPLLAAILTLTLLYAATSEWVKRHLLATARRPTRAARRHRGQPWPP</sequence>
<dbReference type="RefSeq" id="WP_052199717.1">
    <property type="nucleotide sequence ID" value="NZ_FTMC01000002.1"/>
</dbReference>
<evidence type="ECO:0000256" key="15">
    <source>
        <dbReference type="ARBA" id="ARBA00023136"/>
    </source>
</evidence>
<dbReference type="GO" id="GO:0016887">
    <property type="term" value="F:ATP hydrolysis activity"/>
    <property type="evidence" value="ECO:0007669"/>
    <property type="project" value="InterPro"/>
</dbReference>
<dbReference type="Pfam" id="PF00702">
    <property type="entry name" value="Hydrolase"/>
    <property type="match status" value="1"/>
</dbReference>
<feature type="transmembrane region" description="Helical" evidence="18">
    <location>
        <begin position="254"/>
        <end position="271"/>
    </location>
</feature>
<dbReference type="NCBIfam" id="TIGR01524">
    <property type="entry name" value="ATPase-IIIB_Mg"/>
    <property type="match status" value="1"/>
</dbReference>